<evidence type="ECO:0000313" key="4">
    <source>
        <dbReference type="Proteomes" id="UP000005239"/>
    </source>
</evidence>
<dbReference type="Pfam" id="PF12937">
    <property type="entry name" value="F-box-like"/>
    <property type="match status" value="2"/>
</dbReference>
<dbReference type="InterPro" id="IPR047126">
    <property type="entry name" value="RNF141-like"/>
</dbReference>
<keyword evidence="4" id="KW-1185">Reference proteome</keyword>
<evidence type="ECO:0000256" key="2">
    <source>
        <dbReference type="ARBA" id="ARBA00022833"/>
    </source>
</evidence>
<dbReference type="Pfam" id="PF00646">
    <property type="entry name" value="F-box"/>
    <property type="match status" value="1"/>
</dbReference>
<dbReference type="InterPro" id="IPR001841">
    <property type="entry name" value="Znf_RING"/>
</dbReference>
<reference evidence="4" key="1">
    <citation type="journal article" date="2008" name="Nat. Genet.">
        <title>The Pristionchus pacificus genome provides a unique perspective on nematode lifestyle and parasitism.</title>
        <authorList>
            <person name="Dieterich C."/>
            <person name="Clifton S.W."/>
            <person name="Schuster L.N."/>
            <person name="Chinwalla A."/>
            <person name="Delehaunty K."/>
            <person name="Dinkelacker I."/>
            <person name="Fulton L."/>
            <person name="Fulton R."/>
            <person name="Godfrey J."/>
            <person name="Minx P."/>
            <person name="Mitreva M."/>
            <person name="Roeseler W."/>
            <person name="Tian H."/>
            <person name="Witte H."/>
            <person name="Yang S.P."/>
            <person name="Wilson R.K."/>
            <person name="Sommer R.J."/>
        </authorList>
    </citation>
    <scope>NUCLEOTIDE SEQUENCE [LARGE SCALE GENOMIC DNA]</scope>
    <source>
        <strain evidence="4">PS312</strain>
    </source>
</reference>
<evidence type="ECO:0000313" key="3">
    <source>
        <dbReference type="EnsemblMetazoa" id="PPA05733.1"/>
    </source>
</evidence>
<sequence>MNSPSSSEGDQYFREYSDCGICYQNFARKRTVGLLCGHEFHRTCMLDWCESSSEEKDEETANRCPICNVPSGSHIRDENNRKLPTVIGFGPTGQLVMSLLNNQYAIQAVHDVLTDTVNFLRDATDDLLSARKRCETEEHIQDAKMERNKLLDRFTIIEKILQEHEEIKARINSAINPAHNQTAVQRVDNISTENCEDVCGICFEKLNDKYWITLMPCQHYFHRECILGWFESLETENRCPDCNGTIGSDVRAQTGITLHNFLLFTVKNIANPSDVYEIMEREMKRTVVRIENFLKMLQFSFSSGVIAGCIRWNYLHEGFEEMKFLINRYVLIDAKMNELTQIHAIDRKCNELEHENGITTDQVVEEMTSVTEEDECPCCLEPLSSKRTIRLEVCSHRYHRTCAMQWYEAKEVLDDLFCCICQRPSLRILGDDGSEIMRSYPFEDVDKIEDLNCRPELLNDLFSDYRFTIADLFKNLLQEKRMALKKGKSGEFITDIDEEMEKLKRRSVALDNHNLILAENEALDRLMQLTTDTEMHLDEEDNGTTQSKLIRYKMSSQMNLAEFPLEVLLDIFRDIGHDETQTLPLRITLRLVCRRFNNIICDSSNKRRLSSLRMKVNKITIAQFGSALAIRVFHGTDFEDRESNRELIFSSPEIPILKCGENNLVRWKRLKNLDSMKLCELGFSRVLMTMGIFIFHVDVQLASDGEALTKCQNNFSCEGTEEFFEKFKHIILQFVPNTIEFARIEITRSLIVSLMECLKGYPRIRGVDFDIHGNYYYNDNFIKTQFNKDLDVGILAKFVAYFRALTRFPKQFHTPISLRNFNRLFVFHCNKLLTTLAELMNAVELRITIRPFDWELSVADEEREIRKFMQNNTLNYRIVERFGQNDTREGLKLMKFHKLNGVDHVVRINFKWIPEVRCYQAICANNSRTFFLSVMSSDLNLAELPVEVLLEIFGKVDREETKPVPLRTTLRLVCSRFNNIISDPNNHRRLSEIRMKIEKITIAQFGSALAIRAFHGTSNEQTAHMNRERIYSFPEIPLLKSGRGNPVPWRWYELTNCHQNISTCDGRKEFFDTFRHIISQFEPRRIEFAGIDITRSFISSLMECLNGYPRIRCINFDLHELYNMENMKIIKAEFGKDIDDGIMAKFASNFRALVFIPKRFNAIEFIEKLTNGPEIGDFDYLNPFEDSGESRIIIGELDWEISLSDEEWEIRNFMQKNNRDYQEVDRCYNDDTQEGLRLMKLHQFNGVYYSVFIIITRRHEVDCYHAKTELPVEVLLDIFRNIDREETKPAPMRTTLRLVCRRFNNIICDPSNKRRLSSLRLKVNKITIAKFGPAFAIRVFRGKRSFINLGVLNIWNREAKCYHAMCANNVYRIAE</sequence>
<keyword evidence="2" id="KW-0862">Zinc</keyword>
<dbReference type="Proteomes" id="UP000005239">
    <property type="component" value="Unassembled WGS sequence"/>
</dbReference>
<dbReference type="Gene3D" id="1.20.1280.50">
    <property type="match status" value="1"/>
</dbReference>
<dbReference type="SUPFAM" id="SSF57850">
    <property type="entry name" value="RING/U-box"/>
    <property type="match status" value="3"/>
</dbReference>
<evidence type="ECO:0000256" key="1">
    <source>
        <dbReference type="ARBA" id="ARBA00022771"/>
    </source>
</evidence>
<dbReference type="SMART" id="SM00256">
    <property type="entry name" value="FBOX"/>
    <property type="match status" value="3"/>
</dbReference>
<keyword evidence="1" id="KW-0479">Metal-binding</keyword>
<dbReference type="PROSITE" id="PS50089">
    <property type="entry name" value="ZF_RING_2"/>
    <property type="match status" value="3"/>
</dbReference>
<organism evidence="3 4">
    <name type="scientific">Pristionchus pacificus</name>
    <name type="common">Parasitic nematode worm</name>
    <dbReference type="NCBI Taxonomy" id="54126"/>
    <lineage>
        <taxon>Eukaryota</taxon>
        <taxon>Metazoa</taxon>
        <taxon>Ecdysozoa</taxon>
        <taxon>Nematoda</taxon>
        <taxon>Chromadorea</taxon>
        <taxon>Rhabditida</taxon>
        <taxon>Rhabditina</taxon>
        <taxon>Diplogasteromorpha</taxon>
        <taxon>Diplogasteroidea</taxon>
        <taxon>Neodiplogasteridae</taxon>
        <taxon>Pristionchus</taxon>
    </lineage>
</organism>
<dbReference type="EnsemblMetazoa" id="PPA05733.1">
    <property type="protein sequence ID" value="PPA05733.1"/>
    <property type="gene ID" value="WBGene00095287"/>
</dbReference>
<name>A0A2A6BM84_PRIPA</name>
<accession>A0A2A6BM84</accession>
<dbReference type="Gene3D" id="3.30.40.10">
    <property type="entry name" value="Zinc/RING finger domain, C3HC4 (zinc finger)"/>
    <property type="match status" value="3"/>
</dbReference>
<keyword evidence="1" id="KW-0863">Zinc-finger</keyword>
<dbReference type="PANTHER" id="PTHR12109">
    <property type="entry name" value="RING FINGER PROTEIN 141-RELATED"/>
    <property type="match status" value="1"/>
</dbReference>
<dbReference type="PROSITE" id="PS50181">
    <property type="entry name" value="FBOX"/>
    <property type="match status" value="3"/>
</dbReference>
<accession>A0A8R1YAI8</accession>
<gene>
    <name evidence="3" type="primary">WBGene00095287</name>
</gene>
<dbReference type="SUPFAM" id="SSF81383">
    <property type="entry name" value="F-box domain"/>
    <property type="match status" value="2"/>
</dbReference>
<proteinExistence type="predicted"/>
<dbReference type="GO" id="GO:0008270">
    <property type="term" value="F:zinc ion binding"/>
    <property type="evidence" value="ECO:0007669"/>
    <property type="project" value="UniProtKB-KW"/>
</dbReference>
<dbReference type="InterPro" id="IPR036047">
    <property type="entry name" value="F-box-like_dom_sf"/>
</dbReference>
<dbReference type="CDD" id="cd16448">
    <property type="entry name" value="RING-H2"/>
    <property type="match status" value="1"/>
</dbReference>
<dbReference type="SMART" id="SM00184">
    <property type="entry name" value="RING"/>
    <property type="match status" value="3"/>
</dbReference>
<dbReference type="PANTHER" id="PTHR12109:SF3">
    <property type="entry name" value="RING FINGER PROTEIN 141"/>
    <property type="match status" value="1"/>
</dbReference>
<dbReference type="Pfam" id="PF13639">
    <property type="entry name" value="zf-RING_2"/>
    <property type="match status" value="2"/>
</dbReference>
<protein>
    <submittedName>
        <fullName evidence="3">F-box domain-containing protein</fullName>
    </submittedName>
</protein>
<dbReference type="InterPro" id="IPR001810">
    <property type="entry name" value="F-box_dom"/>
</dbReference>
<dbReference type="InterPro" id="IPR013083">
    <property type="entry name" value="Znf_RING/FYVE/PHD"/>
</dbReference>
<reference evidence="3" key="2">
    <citation type="submission" date="2022-06" db="UniProtKB">
        <authorList>
            <consortium name="EnsemblMetazoa"/>
        </authorList>
    </citation>
    <scope>IDENTIFICATION</scope>
    <source>
        <strain evidence="3">PS312</strain>
    </source>
</reference>